<evidence type="ECO:0000313" key="1">
    <source>
        <dbReference type="EMBL" id="KYQ91872.1"/>
    </source>
</evidence>
<accession>A0A151ZD41</accession>
<name>A0A151ZD41_TIELA</name>
<dbReference type="Proteomes" id="UP000076078">
    <property type="component" value="Unassembled WGS sequence"/>
</dbReference>
<dbReference type="InParanoid" id="A0A151ZD41"/>
<organism evidence="1 2">
    <name type="scientific">Tieghemostelium lacteum</name>
    <name type="common">Slime mold</name>
    <name type="synonym">Dictyostelium lacteum</name>
    <dbReference type="NCBI Taxonomy" id="361077"/>
    <lineage>
        <taxon>Eukaryota</taxon>
        <taxon>Amoebozoa</taxon>
        <taxon>Evosea</taxon>
        <taxon>Eumycetozoa</taxon>
        <taxon>Dictyostelia</taxon>
        <taxon>Dictyosteliales</taxon>
        <taxon>Raperosteliaceae</taxon>
        <taxon>Tieghemostelium</taxon>
    </lineage>
</organism>
<dbReference type="EMBL" id="LODT01000033">
    <property type="protein sequence ID" value="KYQ91872.1"/>
    <property type="molecule type" value="Genomic_DNA"/>
</dbReference>
<dbReference type="SUPFAM" id="SSF52047">
    <property type="entry name" value="RNI-like"/>
    <property type="match status" value="1"/>
</dbReference>
<evidence type="ECO:0000313" key="2">
    <source>
        <dbReference type="Proteomes" id="UP000076078"/>
    </source>
</evidence>
<sequence length="613" mass="70867">MEVGKNESTKKLPNILVIEILNQYLDGKNNEQLVYCLEKLKLVCKSWCDGILNKLQCGYISVSNRLDLDLFKMLVKTYSLLGCKIETASRPGADNGTLVNEEDFADYYDNIQAIVMNNGEDDVDFVNRLKGYGNLNTLYYGPRNLKKIEFPGLSKMIYGDHLQLPKEKLRRLGMKLPYNPRDNQFDMKELVENVSRMSPKIQKLKIDFHRESDDNEDIEKDLLPHFKYFETLTLLPNIKTLEFKSMNISISDLSAWTSQMKSLEKLALCDVDIEPMDDKTMSELWEMALEKFYYQHTIKTLELLINHRIRCESIIDLLNHNDCITSVNLHFTSFSATEHWPKDFSNKSISNRTLTDLKSIQLDDDVMLDLLGIWRSPSSLQLLPKISDKNQFENLIRIHNQCSRISLAVSDASDLVRYLSISELPYLNSIVLYATGIYQVVDFPKCIRDAILLNCNITTMISKRLSFKFKDFIDNIITIPTLTKLKISDLDKFDIPKFTDRIIESKSLKYVSVKNIHKSQYVESLNSIIESFTKICRYSSTLSVVNYPFSLKSFKNGLSPLQSLSKELEIIKQISTIENPIPMKRKLKMSEHRSKDYLKPLNTMMKTIANKTL</sequence>
<protein>
    <submittedName>
        <fullName evidence="1">Uncharacterized protein</fullName>
    </submittedName>
</protein>
<gene>
    <name evidence="1" type="ORF">DLAC_07208</name>
</gene>
<reference evidence="1 2" key="1">
    <citation type="submission" date="2015-12" db="EMBL/GenBank/DDBJ databases">
        <title>Dictyostelia acquired genes for synthesis and detection of signals that induce cell-type specialization by lateral gene transfer from prokaryotes.</title>
        <authorList>
            <person name="Gloeckner G."/>
            <person name="Schaap P."/>
        </authorList>
    </citation>
    <scope>NUCLEOTIDE SEQUENCE [LARGE SCALE GENOMIC DNA]</scope>
    <source>
        <strain evidence="1 2">TK</strain>
    </source>
</reference>
<comment type="caution">
    <text evidence="1">The sequence shown here is derived from an EMBL/GenBank/DDBJ whole genome shotgun (WGS) entry which is preliminary data.</text>
</comment>
<dbReference type="AlphaFoldDB" id="A0A151ZD41"/>
<proteinExistence type="predicted"/>
<keyword evidence="2" id="KW-1185">Reference proteome</keyword>